<keyword evidence="1" id="KW-0378">Hydrolase</keyword>
<dbReference type="SUPFAM" id="SSF55909">
    <property type="entry name" value="Pentein"/>
    <property type="match status" value="1"/>
</dbReference>
<name>A0A382W6P9_9ZZZZ</name>
<evidence type="ECO:0000256" key="1">
    <source>
        <dbReference type="ARBA" id="ARBA00022801"/>
    </source>
</evidence>
<gene>
    <name evidence="2" type="ORF">METZ01_LOCUS407346</name>
</gene>
<reference evidence="2" key="1">
    <citation type="submission" date="2018-05" db="EMBL/GenBank/DDBJ databases">
        <authorList>
            <person name="Lanie J.A."/>
            <person name="Ng W.-L."/>
            <person name="Kazmierczak K.M."/>
            <person name="Andrzejewski T.M."/>
            <person name="Davidsen T.M."/>
            <person name="Wayne K.J."/>
            <person name="Tettelin H."/>
            <person name="Glass J.I."/>
            <person name="Rusch D."/>
            <person name="Podicherti R."/>
            <person name="Tsui H.-C.T."/>
            <person name="Winkler M.E."/>
        </authorList>
    </citation>
    <scope>NUCLEOTIDE SEQUENCE</scope>
</reference>
<dbReference type="EMBL" id="UINC01157479">
    <property type="protein sequence ID" value="SVD54492.1"/>
    <property type="molecule type" value="Genomic_DNA"/>
</dbReference>
<sequence length="247" mass="28050">MNFCLLISLPIYLLGQISNNNDLKQKTEEWFENNPDSYPHWLTPEEKLLHVNNSRDFYETDPPVGPVINIPEFGPMEGVLIRYPFGISYSVIAEMSEDIMVTTIVSSTGQQNNVTNQYSSNGVNLNNCNFLIAPSNSYWTRDYGPWYIIDGNQDLAIVNFPYNRPRPYDNDIPIEMADFLGIDLYGMNVITAGGNYMTDGMGISASSTLIFEENPSQSQNQIRDKIEDYLGVPNYHVIDDPNNTYID</sequence>
<protein>
    <submittedName>
        <fullName evidence="2">Uncharacterized protein</fullName>
    </submittedName>
</protein>
<accession>A0A382W6P9</accession>
<proteinExistence type="predicted"/>
<dbReference type="GO" id="GO:0004668">
    <property type="term" value="F:protein-arginine deiminase activity"/>
    <property type="evidence" value="ECO:0007669"/>
    <property type="project" value="InterPro"/>
</dbReference>
<organism evidence="2">
    <name type="scientific">marine metagenome</name>
    <dbReference type="NCBI Taxonomy" id="408172"/>
    <lineage>
        <taxon>unclassified sequences</taxon>
        <taxon>metagenomes</taxon>
        <taxon>ecological metagenomes</taxon>
    </lineage>
</organism>
<dbReference type="Gene3D" id="3.75.10.10">
    <property type="entry name" value="L-arginine/glycine Amidinotransferase, Chain A"/>
    <property type="match status" value="1"/>
</dbReference>
<dbReference type="InterPro" id="IPR007466">
    <property type="entry name" value="Peptidyl-Arg-deiminase_porph"/>
</dbReference>
<feature type="non-terminal residue" evidence="2">
    <location>
        <position position="247"/>
    </location>
</feature>
<evidence type="ECO:0000313" key="2">
    <source>
        <dbReference type="EMBL" id="SVD54492.1"/>
    </source>
</evidence>
<dbReference type="Pfam" id="PF04371">
    <property type="entry name" value="PAD_porph"/>
    <property type="match status" value="1"/>
</dbReference>
<dbReference type="AlphaFoldDB" id="A0A382W6P9"/>
<dbReference type="GO" id="GO:0009446">
    <property type="term" value="P:putrescine biosynthetic process"/>
    <property type="evidence" value="ECO:0007669"/>
    <property type="project" value="InterPro"/>
</dbReference>